<proteinExistence type="predicted"/>
<evidence type="ECO:0000313" key="3">
    <source>
        <dbReference type="Proteomes" id="UP000823936"/>
    </source>
</evidence>
<sequence length="65" mass="7430">MDNIEALEIKIAYLEKQNAELSELLIEADKDIAGLKKKLDALEKKVEDIIEEGGVDRPNRRPPHY</sequence>
<evidence type="ECO:0000313" key="2">
    <source>
        <dbReference type="EMBL" id="HIV98947.1"/>
    </source>
</evidence>
<protein>
    <submittedName>
        <fullName evidence="2">SlyX family protein</fullName>
    </submittedName>
</protein>
<evidence type="ECO:0000256" key="1">
    <source>
        <dbReference type="SAM" id="Coils"/>
    </source>
</evidence>
<accession>A0A9D1PUR5</accession>
<keyword evidence="1" id="KW-0175">Coiled coil</keyword>
<organism evidence="2 3">
    <name type="scientific">Candidatus Ornithospirochaeta avicola</name>
    <dbReference type="NCBI Taxonomy" id="2840896"/>
    <lineage>
        <taxon>Bacteria</taxon>
        <taxon>Pseudomonadati</taxon>
        <taxon>Spirochaetota</taxon>
        <taxon>Spirochaetia</taxon>
        <taxon>Spirochaetales</taxon>
        <taxon>Spirochaetaceae</taxon>
        <taxon>Spirochaetaceae incertae sedis</taxon>
        <taxon>Candidatus Ornithospirochaeta</taxon>
    </lineage>
</organism>
<dbReference type="Proteomes" id="UP000823936">
    <property type="component" value="Unassembled WGS sequence"/>
</dbReference>
<gene>
    <name evidence="2" type="ORF">IAB12_04115</name>
</gene>
<reference evidence="2" key="2">
    <citation type="submission" date="2021-04" db="EMBL/GenBank/DDBJ databases">
        <authorList>
            <person name="Gilroy R."/>
        </authorList>
    </citation>
    <scope>NUCLEOTIDE SEQUENCE</scope>
    <source>
        <strain evidence="2">Gambia11-129</strain>
    </source>
</reference>
<reference evidence="2" key="1">
    <citation type="journal article" date="2021" name="PeerJ">
        <title>Extensive microbial diversity within the chicken gut microbiome revealed by metagenomics and culture.</title>
        <authorList>
            <person name="Gilroy R."/>
            <person name="Ravi A."/>
            <person name="Getino M."/>
            <person name="Pursley I."/>
            <person name="Horton D.L."/>
            <person name="Alikhan N.F."/>
            <person name="Baker D."/>
            <person name="Gharbi K."/>
            <person name="Hall N."/>
            <person name="Watson M."/>
            <person name="Adriaenssens E.M."/>
            <person name="Foster-Nyarko E."/>
            <person name="Jarju S."/>
            <person name="Secka A."/>
            <person name="Antonio M."/>
            <person name="Oren A."/>
            <person name="Chaudhuri R.R."/>
            <person name="La Ragione R."/>
            <person name="Hildebrand F."/>
            <person name="Pallen M.J."/>
        </authorList>
    </citation>
    <scope>NUCLEOTIDE SEQUENCE</scope>
    <source>
        <strain evidence="2">Gambia11-129</strain>
    </source>
</reference>
<dbReference type="InterPro" id="IPR007236">
    <property type="entry name" value="SlyX"/>
</dbReference>
<name>A0A9D1PUR5_9SPIO</name>
<comment type="caution">
    <text evidence="2">The sequence shown here is derived from an EMBL/GenBank/DDBJ whole genome shotgun (WGS) entry which is preliminary data.</text>
</comment>
<dbReference type="EMBL" id="DXHU01000016">
    <property type="protein sequence ID" value="HIV98947.1"/>
    <property type="molecule type" value="Genomic_DNA"/>
</dbReference>
<dbReference type="AlphaFoldDB" id="A0A9D1PUR5"/>
<dbReference type="Pfam" id="PF04102">
    <property type="entry name" value="SlyX"/>
    <property type="match status" value="1"/>
</dbReference>
<feature type="coiled-coil region" evidence="1">
    <location>
        <begin position="4"/>
        <end position="52"/>
    </location>
</feature>